<organism evidence="2 3">
    <name type="scientific">Crenobacter oryzisoli</name>
    <dbReference type="NCBI Taxonomy" id="3056844"/>
    <lineage>
        <taxon>Bacteria</taxon>
        <taxon>Pseudomonadati</taxon>
        <taxon>Pseudomonadota</taxon>
        <taxon>Betaproteobacteria</taxon>
        <taxon>Neisseriales</taxon>
        <taxon>Neisseriaceae</taxon>
        <taxon>Crenobacter</taxon>
    </lineage>
</organism>
<accession>A0ABT7XL08</accession>
<evidence type="ECO:0000313" key="3">
    <source>
        <dbReference type="Proteomes" id="UP001168540"/>
    </source>
</evidence>
<dbReference type="Proteomes" id="UP001168540">
    <property type="component" value="Unassembled WGS sequence"/>
</dbReference>
<comment type="caution">
    <text evidence="2">The sequence shown here is derived from an EMBL/GenBank/DDBJ whole genome shotgun (WGS) entry which is preliminary data.</text>
</comment>
<keyword evidence="1" id="KW-0732">Signal</keyword>
<evidence type="ECO:0000256" key="1">
    <source>
        <dbReference type="SAM" id="SignalP"/>
    </source>
</evidence>
<name>A0ABT7XL08_9NEIS</name>
<keyword evidence="3" id="KW-1185">Reference proteome</keyword>
<evidence type="ECO:0000313" key="2">
    <source>
        <dbReference type="EMBL" id="MDN0074458.1"/>
    </source>
</evidence>
<sequence length="258" mass="28676">MHKIVLTLANLTVAPMALAASFNCVQDTSPIEKLICTSPPVSKLDEQLAVAYENALETVNNPTVVQKSQIAWLKSVRKTCHDAACLAASYQQRLDELKALKPAPWKTFRNEALGVQFRYPANHTVTVDLKRKTVTTSGPRFELGEHKITYGEILLFSLGEGDLKRALESSELFKKQKGQWVTASETELGGSINYVPTTKLSGIGWQGVKGTYSCGVSRQWDCSIAVISNGRRYLMVSPNYIDDFEDREQKTLASIRFN</sequence>
<evidence type="ECO:0008006" key="4">
    <source>
        <dbReference type="Google" id="ProtNLM"/>
    </source>
</evidence>
<protein>
    <recommendedName>
        <fullName evidence="4">Lysozyme inhibitor LprI N-terminal domain-containing protein</fullName>
    </recommendedName>
</protein>
<dbReference type="RefSeq" id="WP_289829028.1">
    <property type="nucleotide sequence ID" value="NZ_JAUEDK010000007.1"/>
</dbReference>
<dbReference type="EMBL" id="JAUEDK010000007">
    <property type="protein sequence ID" value="MDN0074458.1"/>
    <property type="molecule type" value="Genomic_DNA"/>
</dbReference>
<reference evidence="2" key="1">
    <citation type="submission" date="2023-06" db="EMBL/GenBank/DDBJ databases">
        <authorList>
            <person name="Zhang S."/>
        </authorList>
    </citation>
    <scope>NUCLEOTIDE SEQUENCE</scope>
    <source>
        <strain evidence="2">SG2303</strain>
    </source>
</reference>
<feature type="signal peptide" evidence="1">
    <location>
        <begin position="1"/>
        <end position="19"/>
    </location>
</feature>
<dbReference type="InterPro" id="IPR052755">
    <property type="entry name" value="Lysozyme_Inhibitor_LprI"/>
</dbReference>
<dbReference type="PANTHER" id="PTHR37549">
    <property type="entry name" value="LIPOPROTEIN LPRI"/>
    <property type="match status" value="1"/>
</dbReference>
<feature type="chain" id="PRO_5046469889" description="Lysozyme inhibitor LprI N-terminal domain-containing protein" evidence="1">
    <location>
        <begin position="20"/>
        <end position="258"/>
    </location>
</feature>
<dbReference type="PANTHER" id="PTHR37549:SF1">
    <property type="entry name" value="LIPOPROTEIN LPRI"/>
    <property type="match status" value="1"/>
</dbReference>
<gene>
    <name evidence="2" type="ORF">QU481_06055</name>
</gene>
<proteinExistence type="predicted"/>